<evidence type="ECO:0000313" key="3">
    <source>
        <dbReference type="Proteomes" id="UP000694545"/>
    </source>
</evidence>
<proteinExistence type="predicted"/>
<dbReference type="Proteomes" id="UP000694545">
    <property type="component" value="Unplaced"/>
</dbReference>
<protein>
    <submittedName>
        <fullName evidence="2">Uncharacterized protein</fullName>
    </submittedName>
</protein>
<reference evidence="2" key="1">
    <citation type="submission" date="2025-08" db="UniProtKB">
        <authorList>
            <consortium name="Ensembl"/>
        </authorList>
    </citation>
    <scope>IDENTIFICATION</scope>
</reference>
<evidence type="ECO:0000313" key="2">
    <source>
        <dbReference type="Ensembl" id="ENSVKKP00000020489.1"/>
    </source>
</evidence>
<feature type="compositionally biased region" description="Low complexity" evidence="1">
    <location>
        <begin position="47"/>
        <end position="58"/>
    </location>
</feature>
<accession>A0A8D2LEP4</accession>
<sequence length="124" mass="13363">MASKEAITVIFADNEPKLWTYAAYLPLLPVTESPECNTLMLPEKSPSHTSSSKDVSSSAGQQRLQVNVGPDGEETRAPTVQQPPELLPGPDISSLLQDLQPSESSSFNTNRPRFSLRAPAICPG</sequence>
<feature type="region of interest" description="Disordered" evidence="1">
    <location>
        <begin position="38"/>
        <end position="124"/>
    </location>
</feature>
<keyword evidence="3" id="KW-1185">Reference proteome</keyword>
<organism evidence="2 3">
    <name type="scientific">Varanus komodoensis</name>
    <name type="common">Komodo dragon</name>
    <dbReference type="NCBI Taxonomy" id="61221"/>
    <lineage>
        <taxon>Eukaryota</taxon>
        <taxon>Metazoa</taxon>
        <taxon>Chordata</taxon>
        <taxon>Craniata</taxon>
        <taxon>Vertebrata</taxon>
        <taxon>Euteleostomi</taxon>
        <taxon>Lepidosauria</taxon>
        <taxon>Squamata</taxon>
        <taxon>Bifurcata</taxon>
        <taxon>Unidentata</taxon>
        <taxon>Episquamata</taxon>
        <taxon>Toxicofera</taxon>
        <taxon>Anguimorpha</taxon>
        <taxon>Paleoanguimorpha</taxon>
        <taxon>Varanoidea</taxon>
        <taxon>Varanidae</taxon>
        <taxon>Varanus</taxon>
    </lineage>
</organism>
<dbReference type="AlphaFoldDB" id="A0A8D2LEP4"/>
<feature type="compositionally biased region" description="Polar residues" evidence="1">
    <location>
        <begin position="94"/>
        <end position="112"/>
    </location>
</feature>
<reference evidence="2" key="2">
    <citation type="submission" date="2025-09" db="UniProtKB">
        <authorList>
            <consortium name="Ensembl"/>
        </authorList>
    </citation>
    <scope>IDENTIFICATION</scope>
</reference>
<dbReference type="Ensembl" id="ENSVKKT00000020995.1">
    <property type="protein sequence ID" value="ENSVKKP00000020489.1"/>
    <property type="gene ID" value="ENSVKKG00000013782.1"/>
</dbReference>
<evidence type="ECO:0000256" key="1">
    <source>
        <dbReference type="SAM" id="MobiDB-lite"/>
    </source>
</evidence>
<name>A0A8D2LEP4_VARKO</name>